<gene>
    <name evidence="7" type="ORF">H1D24_35615</name>
</gene>
<organism evidence="7 8">
    <name type="scientific">Streptomyces himalayensis subsp. himalayensis</name>
    <dbReference type="NCBI Taxonomy" id="2756131"/>
    <lineage>
        <taxon>Bacteria</taxon>
        <taxon>Bacillati</taxon>
        <taxon>Actinomycetota</taxon>
        <taxon>Actinomycetes</taxon>
        <taxon>Kitasatosporales</taxon>
        <taxon>Streptomycetaceae</taxon>
        <taxon>Streptomyces</taxon>
        <taxon>Streptomyces himalayensis</taxon>
    </lineage>
</organism>
<feature type="domain" description="Succinylglutamate desuccinylase/Aspartoacylase catalytic" evidence="6">
    <location>
        <begin position="41"/>
        <end position="229"/>
    </location>
</feature>
<dbReference type="PIRSF" id="PIRSF039012">
    <property type="entry name" value="ASP"/>
    <property type="match status" value="1"/>
</dbReference>
<keyword evidence="3" id="KW-0378">Hydrolase</keyword>
<dbReference type="InterPro" id="IPR055438">
    <property type="entry name" value="AstE_AspA_cat"/>
</dbReference>
<evidence type="ECO:0000256" key="4">
    <source>
        <dbReference type="ARBA" id="ARBA00022833"/>
    </source>
</evidence>
<dbReference type="AlphaFoldDB" id="A0A7W0ID49"/>
<feature type="region of interest" description="Disordered" evidence="5">
    <location>
        <begin position="1"/>
        <end position="23"/>
    </location>
</feature>
<dbReference type="PANTHER" id="PTHR37326">
    <property type="entry name" value="BLL3975 PROTEIN"/>
    <property type="match status" value="1"/>
</dbReference>
<evidence type="ECO:0000256" key="1">
    <source>
        <dbReference type="ARBA" id="ARBA00001947"/>
    </source>
</evidence>
<dbReference type="GO" id="GO:0046872">
    <property type="term" value="F:metal ion binding"/>
    <property type="evidence" value="ECO:0007669"/>
    <property type="project" value="UniProtKB-KW"/>
</dbReference>
<name>A0A7W0ID49_9ACTN</name>
<dbReference type="SUPFAM" id="SSF53187">
    <property type="entry name" value="Zn-dependent exopeptidases"/>
    <property type="match status" value="1"/>
</dbReference>
<dbReference type="InterPro" id="IPR043795">
    <property type="entry name" value="N-alpha-Ac-DABA-like"/>
</dbReference>
<dbReference type="Proteomes" id="UP000545761">
    <property type="component" value="Unassembled WGS sequence"/>
</dbReference>
<evidence type="ECO:0000259" key="6">
    <source>
        <dbReference type="Pfam" id="PF24827"/>
    </source>
</evidence>
<evidence type="ECO:0000256" key="5">
    <source>
        <dbReference type="SAM" id="MobiDB-lite"/>
    </source>
</evidence>
<sequence length="331" mass="34895">MTLTIGPLRAEPGQKTRGSLPADLGPTTVEVPLILVNGSRPGPRVVITGGVHGGEFIGVDGATRLAGLLEPDDVAGQVVICPVSNPPAVYGGRLNISPLDGVNINRVFPGDKDGGPTDRMAAWLFEYVIDGADAYVDLHSGGIDQHLLDFVGYRLTSDDELDAKNRGMAHAVGYERVIFGTSPDGGNSHAAANRQGIPAILVETGQLGDRDPATVRRLLDGLYRILHHLGVIEAPQHLAPVTVQPRDWIWTGEVESPAAGLWYPDAVTGDEVTEGQTIGRIIDPIDGAEHKIAAVSTGTIIYSMNGLSVRPGTHLAAIATPPRLTGLMPDH</sequence>
<accession>A0A7W0ID49</accession>
<evidence type="ECO:0000256" key="2">
    <source>
        <dbReference type="ARBA" id="ARBA00022723"/>
    </source>
</evidence>
<dbReference type="RefSeq" id="WP_181661868.1">
    <property type="nucleotide sequence ID" value="NZ_JACEHE010000036.1"/>
</dbReference>
<dbReference type="GO" id="GO:0016811">
    <property type="term" value="F:hydrolase activity, acting on carbon-nitrogen (but not peptide) bonds, in linear amides"/>
    <property type="evidence" value="ECO:0007669"/>
    <property type="project" value="InterPro"/>
</dbReference>
<evidence type="ECO:0000256" key="3">
    <source>
        <dbReference type="ARBA" id="ARBA00022801"/>
    </source>
</evidence>
<reference evidence="7 8" key="1">
    <citation type="submission" date="2020-07" db="EMBL/GenBank/DDBJ databases">
        <title>Streptomyces isolated from Indian soil.</title>
        <authorList>
            <person name="Mandal S."/>
            <person name="Maiti P.K."/>
        </authorList>
    </citation>
    <scope>NUCLEOTIDE SEQUENCE [LARGE SCALE GENOMIC DNA]</scope>
    <source>
        <strain evidence="7 8">PSKA28</strain>
    </source>
</reference>
<dbReference type="Gene3D" id="3.40.630.10">
    <property type="entry name" value="Zn peptidases"/>
    <property type="match status" value="1"/>
</dbReference>
<dbReference type="PANTHER" id="PTHR37326:SF1">
    <property type="entry name" value="BLL3975 PROTEIN"/>
    <property type="match status" value="1"/>
</dbReference>
<comment type="caution">
    <text evidence="7">The sequence shown here is derived from an EMBL/GenBank/DDBJ whole genome shotgun (WGS) entry which is preliminary data.</text>
</comment>
<keyword evidence="4" id="KW-0862">Zinc</keyword>
<keyword evidence="2" id="KW-0479">Metal-binding</keyword>
<evidence type="ECO:0000313" key="8">
    <source>
        <dbReference type="Proteomes" id="UP000545761"/>
    </source>
</evidence>
<dbReference type="Pfam" id="PF24827">
    <property type="entry name" value="AstE_AspA_cat"/>
    <property type="match status" value="1"/>
</dbReference>
<protein>
    <submittedName>
        <fullName evidence="7">Succinylglutamate desuccinylase/aspartoacylase family protein</fullName>
    </submittedName>
</protein>
<dbReference type="GO" id="GO:0016788">
    <property type="term" value="F:hydrolase activity, acting on ester bonds"/>
    <property type="evidence" value="ECO:0007669"/>
    <property type="project" value="InterPro"/>
</dbReference>
<proteinExistence type="predicted"/>
<dbReference type="InterPro" id="IPR053138">
    <property type="entry name" value="N-alpha-Ac-DABA_deacetylase"/>
</dbReference>
<evidence type="ECO:0000313" key="7">
    <source>
        <dbReference type="EMBL" id="MBA2950942.1"/>
    </source>
</evidence>
<dbReference type="EMBL" id="JACEHE010000036">
    <property type="protein sequence ID" value="MBA2950942.1"/>
    <property type="molecule type" value="Genomic_DNA"/>
</dbReference>
<comment type="cofactor">
    <cofactor evidence="1">
        <name>Zn(2+)</name>
        <dbReference type="ChEBI" id="CHEBI:29105"/>
    </cofactor>
</comment>